<evidence type="ECO:0000313" key="8">
    <source>
        <dbReference type="EMBL" id="GCF07948.1"/>
    </source>
</evidence>
<sequence>MSTLNVQGIVKYFGEAVALDHVSFTLTQDDFFVLTGPSNSGKSTMLHTLNGRELPDEGSIVLNNTDITFNSPSERNVALVSQTYGLASQLSVYDNIAQALHARRLSKKAIKQHVQSALEMLELTHVQKTPLHNLSGGELQRVAIARAMVRNVDLYLFDSPLSQIDPHTRARIQDALHALHRLKLAICISVTPDPFEAFSLGNWVAIIKQGKIQQIGKPHEIIEHPANLFVAQFISQPPLNQLEALIATTDTGYQLQTDGLTIALSSHWRPIIEQLEPHTHLIIGIRPKIIILEWALITSNTSTWIKLTAYILSIDLLMGKRTIQLRIGSQTILTADVKDIHQSALQPGKTITIGIDPAQIYLFHPQTQELLKAKKA</sequence>
<dbReference type="Proteomes" id="UP000322530">
    <property type="component" value="Unassembled WGS sequence"/>
</dbReference>
<dbReference type="SUPFAM" id="SSF50331">
    <property type="entry name" value="MOP-like"/>
    <property type="match status" value="1"/>
</dbReference>
<dbReference type="RefSeq" id="WP_149400950.1">
    <property type="nucleotide sequence ID" value="NZ_BIXY01000016.1"/>
</dbReference>
<feature type="domain" description="ABC transporter" evidence="7">
    <location>
        <begin position="4"/>
        <end position="234"/>
    </location>
</feature>
<dbReference type="InterPro" id="IPR003439">
    <property type="entry name" value="ABC_transporter-like_ATP-bd"/>
</dbReference>
<evidence type="ECO:0000256" key="4">
    <source>
        <dbReference type="ARBA" id="ARBA00022840"/>
    </source>
</evidence>
<dbReference type="InterPro" id="IPR008995">
    <property type="entry name" value="Mo/tungstate-bd_C_term_dom"/>
</dbReference>
<keyword evidence="9" id="KW-1185">Reference proteome</keyword>
<evidence type="ECO:0000256" key="2">
    <source>
        <dbReference type="ARBA" id="ARBA00022475"/>
    </source>
</evidence>
<keyword evidence="4 8" id="KW-0067">ATP-binding</keyword>
<evidence type="ECO:0000256" key="1">
    <source>
        <dbReference type="ARBA" id="ARBA00022448"/>
    </source>
</evidence>
<dbReference type="SUPFAM" id="SSF52540">
    <property type="entry name" value="P-loop containing nucleoside triphosphate hydrolases"/>
    <property type="match status" value="1"/>
</dbReference>
<dbReference type="GO" id="GO:0055052">
    <property type="term" value="C:ATP-binding cassette (ABC) transporter complex, substrate-binding subunit-containing"/>
    <property type="evidence" value="ECO:0007669"/>
    <property type="project" value="TreeGrafter"/>
</dbReference>
<proteinExistence type="predicted"/>
<dbReference type="OrthoDB" id="3180400at2"/>
<dbReference type="Pfam" id="PF00005">
    <property type="entry name" value="ABC_tran"/>
    <property type="match status" value="1"/>
</dbReference>
<dbReference type="PROSITE" id="PS00211">
    <property type="entry name" value="ABC_TRANSPORTER_1"/>
    <property type="match status" value="1"/>
</dbReference>
<dbReference type="GO" id="GO:0005524">
    <property type="term" value="F:ATP binding"/>
    <property type="evidence" value="ECO:0007669"/>
    <property type="project" value="UniProtKB-KW"/>
</dbReference>
<evidence type="ECO:0000256" key="3">
    <source>
        <dbReference type="ARBA" id="ARBA00022741"/>
    </source>
</evidence>
<comment type="caution">
    <text evidence="8">The sequence shown here is derived from an EMBL/GenBank/DDBJ whole genome shotgun (WGS) entry which is preliminary data.</text>
</comment>
<evidence type="ECO:0000256" key="5">
    <source>
        <dbReference type="ARBA" id="ARBA00022967"/>
    </source>
</evidence>
<evidence type="ECO:0000259" key="7">
    <source>
        <dbReference type="PROSITE" id="PS50893"/>
    </source>
</evidence>
<dbReference type="InterPro" id="IPR012340">
    <property type="entry name" value="NA-bd_OB-fold"/>
</dbReference>
<dbReference type="GO" id="GO:0016887">
    <property type="term" value="F:ATP hydrolysis activity"/>
    <property type="evidence" value="ECO:0007669"/>
    <property type="project" value="InterPro"/>
</dbReference>
<dbReference type="InterPro" id="IPR027417">
    <property type="entry name" value="P-loop_NTPase"/>
</dbReference>
<protein>
    <submittedName>
        <fullName evidence="8">ABC transporter ATP-binding protein</fullName>
    </submittedName>
</protein>
<accession>A0A5A5T985</accession>
<evidence type="ECO:0000256" key="6">
    <source>
        <dbReference type="ARBA" id="ARBA00023136"/>
    </source>
</evidence>
<gene>
    <name evidence="8" type="ORF">KDI_15120</name>
</gene>
<keyword evidence="3" id="KW-0547">Nucleotide-binding</keyword>
<evidence type="ECO:0000313" key="9">
    <source>
        <dbReference type="Proteomes" id="UP000322530"/>
    </source>
</evidence>
<dbReference type="PANTHER" id="PTHR43875:SF15">
    <property type="entry name" value="TREHALOSE IMPORT ATP-BINDING PROTEIN SUGC"/>
    <property type="match status" value="1"/>
</dbReference>
<dbReference type="EMBL" id="BIXY01000016">
    <property type="protein sequence ID" value="GCF07948.1"/>
    <property type="molecule type" value="Genomic_DNA"/>
</dbReference>
<dbReference type="Gene3D" id="2.40.50.100">
    <property type="match status" value="1"/>
</dbReference>
<dbReference type="AlphaFoldDB" id="A0A5A5T985"/>
<dbReference type="SMART" id="SM00382">
    <property type="entry name" value="AAA"/>
    <property type="match status" value="1"/>
</dbReference>
<dbReference type="InterPro" id="IPR017871">
    <property type="entry name" value="ABC_transporter-like_CS"/>
</dbReference>
<dbReference type="Gene3D" id="2.40.50.140">
    <property type="entry name" value="Nucleic acid-binding proteins"/>
    <property type="match status" value="1"/>
</dbReference>
<name>A0A5A5T985_9CHLR</name>
<organism evidence="8 9">
    <name type="scientific">Dictyobacter arantiisoli</name>
    <dbReference type="NCBI Taxonomy" id="2014874"/>
    <lineage>
        <taxon>Bacteria</taxon>
        <taxon>Bacillati</taxon>
        <taxon>Chloroflexota</taxon>
        <taxon>Ktedonobacteria</taxon>
        <taxon>Ktedonobacterales</taxon>
        <taxon>Dictyobacteraceae</taxon>
        <taxon>Dictyobacter</taxon>
    </lineage>
</organism>
<keyword evidence="5" id="KW-1278">Translocase</keyword>
<dbReference type="PANTHER" id="PTHR43875">
    <property type="entry name" value="MALTODEXTRIN IMPORT ATP-BINDING PROTEIN MSMX"/>
    <property type="match status" value="1"/>
</dbReference>
<keyword evidence="1" id="KW-0813">Transport</keyword>
<dbReference type="InterPro" id="IPR047641">
    <property type="entry name" value="ABC_transpr_MalK/UgpC-like"/>
</dbReference>
<reference evidence="8 9" key="1">
    <citation type="submission" date="2019-01" db="EMBL/GenBank/DDBJ databases">
        <title>Draft genome sequence of Dictyobacter sp. Uno17.</title>
        <authorList>
            <person name="Wang C.M."/>
            <person name="Zheng Y."/>
            <person name="Sakai Y."/>
            <person name="Abe K."/>
            <person name="Yokota A."/>
            <person name="Yabe S."/>
        </authorList>
    </citation>
    <scope>NUCLEOTIDE SEQUENCE [LARGE SCALE GENOMIC DNA]</scope>
    <source>
        <strain evidence="8 9">Uno17</strain>
    </source>
</reference>
<dbReference type="InterPro" id="IPR003593">
    <property type="entry name" value="AAA+_ATPase"/>
</dbReference>
<keyword evidence="2" id="KW-1003">Cell membrane</keyword>
<dbReference type="Gene3D" id="3.40.50.300">
    <property type="entry name" value="P-loop containing nucleotide triphosphate hydrolases"/>
    <property type="match status" value="1"/>
</dbReference>
<dbReference type="PROSITE" id="PS50893">
    <property type="entry name" value="ABC_TRANSPORTER_2"/>
    <property type="match status" value="1"/>
</dbReference>
<keyword evidence="6" id="KW-0472">Membrane</keyword>